<dbReference type="Proteomes" id="UP000310673">
    <property type="component" value="Chromosome"/>
</dbReference>
<dbReference type="EMBL" id="CP040736">
    <property type="protein sequence ID" value="QCX24148.1"/>
    <property type="molecule type" value="Genomic_DNA"/>
</dbReference>
<name>A0A5B7SWS5_9LACO</name>
<accession>A0A5B7SWS5</accession>
<dbReference type="InterPro" id="IPR050950">
    <property type="entry name" value="HTH-type_LysR_regulators"/>
</dbReference>
<keyword evidence="3" id="KW-0238">DNA-binding</keyword>
<gene>
    <name evidence="6" type="ORF">FG051_03080</name>
</gene>
<keyword evidence="2" id="KW-0805">Transcription regulation</keyword>
<evidence type="ECO:0000313" key="7">
    <source>
        <dbReference type="Proteomes" id="UP000310673"/>
    </source>
</evidence>
<dbReference type="GO" id="GO:0003677">
    <property type="term" value="F:DNA binding"/>
    <property type="evidence" value="ECO:0007669"/>
    <property type="project" value="UniProtKB-KW"/>
</dbReference>
<evidence type="ECO:0000256" key="1">
    <source>
        <dbReference type="ARBA" id="ARBA00009437"/>
    </source>
</evidence>
<dbReference type="PANTHER" id="PTHR30419:SF8">
    <property type="entry name" value="NITROGEN ASSIMILATION TRANSCRIPTIONAL ACTIVATOR-RELATED"/>
    <property type="match status" value="1"/>
</dbReference>
<dbReference type="PRINTS" id="PR00039">
    <property type="entry name" value="HTHLYSR"/>
</dbReference>
<evidence type="ECO:0000256" key="4">
    <source>
        <dbReference type="ARBA" id="ARBA00023163"/>
    </source>
</evidence>
<dbReference type="GO" id="GO:0005829">
    <property type="term" value="C:cytosol"/>
    <property type="evidence" value="ECO:0007669"/>
    <property type="project" value="TreeGrafter"/>
</dbReference>
<reference evidence="6 7" key="1">
    <citation type="submission" date="2019-05" db="EMBL/GenBank/DDBJ databases">
        <title>Genome Sequence of Lactobacillus futsaii Y97, a Potential Probiotic Strain Isolated from the Futsai of Taiwan.</title>
        <authorList>
            <person name="Du X."/>
        </authorList>
    </citation>
    <scope>NUCLEOTIDE SEQUENCE [LARGE SCALE GENOMIC DNA]</scope>
    <source>
        <strain evidence="6 7">Y97</strain>
    </source>
</reference>
<dbReference type="KEGG" id="lft:FG051_03080"/>
<comment type="similarity">
    <text evidence="1">Belongs to the LysR transcriptional regulatory family.</text>
</comment>
<dbReference type="SUPFAM" id="SSF46785">
    <property type="entry name" value="Winged helix' DNA-binding domain"/>
    <property type="match status" value="1"/>
</dbReference>
<evidence type="ECO:0000256" key="2">
    <source>
        <dbReference type="ARBA" id="ARBA00023015"/>
    </source>
</evidence>
<evidence type="ECO:0000259" key="5">
    <source>
        <dbReference type="PROSITE" id="PS50931"/>
    </source>
</evidence>
<keyword evidence="4" id="KW-0804">Transcription</keyword>
<dbReference type="CDD" id="cd05466">
    <property type="entry name" value="PBP2_LTTR_substrate"/>
    <property type="match status" value="1"/>
</dbReference>
<dbReference type="InterPro" id="IPR005119">
    <property type="entry name" value="LysR_subst-bd"/>
</dbReference>
<dbReference type="AlphaFoldDB" id="A0A5B7SWS5"/>
<dbReference type="STRING" id="1423818.FC88_GL000604"/>
<dbReference type="PROSITE" id="PS50931">
    <property type="entry name" value="HTH_LYSR"/>
    <property type="match status" value="1"/>
</dbReference>
<sequence length="296" mass="33760">MELRVLNYFLMVAREENITRAANLLHISQPTLSRQIANLEEELGTKLFTRHSHQITLTEDGLLLRRRAQEMRQLSDKIKSELSSDQTELSGEISIGSGELQGMNELGDIIVAFHKKYPLVTFNIQSGNAEDITLGIEQGLLDMAIFIEPIDTGKYDFVRLIQKENWGILVRNDSPLAKYEYIEPKDLKNQELIMSRSQAMQSEINHWLGKYKQSTSYLSTYNLLYNSAILVKRGLGIALCLSLEAKYDDVTFVPLKPELAYSSVLAWKSEEVTSRTVAAFIDFTKKYLQDISNNQK</sequence>
<dbReference type="InterPro" id="IPR036390">
    <property type="entry name" value="WH_DNA-bd_sf"/>
</dbReference>
<dbReference type="PANTHER" id="PTHR30419">
    <property type="entry name" value="HTH-TYPE TRANSCRIPTIONAL REGULATOR YBHD"/>
    <property type="match status" value="1"/>
</dbReference>
<dbReference type="Gene3D" id="1.10.10.10">
    <property type="entry name" value="Winged helix-like DNA-binding domain superfamily/Winged helix DNA-binding domain"/>
    <property type="match status" value="1"/>
</dbReference>
<protein>
    <submittedName>
        <fullName evidence="6">LysR family transcriptional regulator</fullName>
    </submittedName>
</protein>
<dbReference type="InterPro" id="IPR036388">
    <property type="entry name" value="WH-like_DNA-bd_sf"/>
</dbReference>
<dbReference type="InterPro" id="IPR000847">
    <property type="entry name" value="LysR_HTH_N"/>
</dbReference>
<dbReference type="SUPFAM" id="SSF53850">
    <property type="entry name" value="Periplasmic binding protein-like II"/>
    <property type="match status" value="1"/>
</dbReference>
<evidence type="ECO:0000256" key="3">
    <source>
        <dbReference type="ARBA" id="ARBA00023125"/>
    </source>
</evidence>
<proteinExistence type="inferred from homology"/>
<organism evidence="6 7">
    <name type="scientific">Companilactobacillus futsaii</name>
    <dbReference type="NCBI Taxonomy" id="938155"/>
    <lineage>
        <taxon>Bacteria</taxon>
        <taxon>Bacillati</taxon>
        <taxon>Bacillota</taxon>
        <taxon>Bacilli</taxon>
        <taxon>Lactobacillales</taxon>
        <taxon>Lactobacillaceae</taxon>
        <taxon>Companilactobacillus</taxon>
    </lineage>
</organism>
<dbReference type="Gene3D" id="3.40.190.290">
    <property type="match status" value="1"/>
</dbReference>
<dbReference type="Pfam" id="PF03466">
    <property type="entry name" value="LysR_substrate"/>
    <property type="match status" value="1"/>
</dbReference>
<dbReference type="RefSeq" id="WP_057812227.1">
    <property type="nucleotide sequence ID" value="NZ_CP040736.1"/>
</dbReference>
<dbReference type="GO" id="GO:0003700">
    <property type="term" value="F:DNA-binding transcription factor activity"/>
    <property type="evidence" value="ECO:0007669"/>
    <property type="project" value="InterPro"/>
</dbReference>
<feature type="domain" description="HTH lysR-type" evidence="5">
    <location>
        <begin position="1"/>
        <end position="58"/>
    </location>
</feature>
<dbReference type="FunFam" id="1.10.10.10:FF:000001">
    <property type="entry name" value="LysR family transcriptional regulator"/>
    <property type="match status" value="1"/>
</dbReference>
<evidence type="ECO:0000313" key="6">
    <source>
        <dbReference type="EMBL" id="QCX24148.1"/>
    </source>
</evidence>
<dbReference type="Pfam" id="PF00126">
    <property type="entry name" value="HTH_1"/>
    <property type="match status" value="1"/>
</dbReference>